<evidence type="ECO:0000313" key="2">
    <source>
        <dbReference type="EMBL" id="MFC6385388.1"/>
    </source>
</evidence>
<feature type="transmembrane region" description="Helical" evidence="1">
    <location>
        <begin position="21"/>
        <end position="46"/>
    </location>
</feature>
<dbReference type="PIRSF" id="PIRSF037259">
    <property type="entry name" value="EcsB_ABC"/>
    <property type="match status" value="1"/>
</dbReference>
<feature type="transmembrane region" description="Helical" evidence="1">
    <location>
        <begin position="283"/>
        <end position="301"/>
    </location>
</feature>
<organism evidence="2 3">
    <name type="scientific">Sporolactobacillus kofuensis</name>
    <dbReference type="NCBI Taxonomy" id="269672"/>
    <lineage>
        <taxon>Bacteria</taxon>
        <taxon>Bacillati</taxon>
        <taxon>Bacillota</taxon>
        <taxon>Bacilli</taxon>
        <taxon>Bacillales</taxon>
        <taxon>Sporolactobacillaceae</taxon>
        <taxon>Sporolactobacillus</taxon>
    </lineage>
</organism>
<name>A0ABW1W9Y1_9BACL</name>
<feature type="transmembrane region" description="Helical" evidence="1">
    <location>
        <begin position="105"/>
        <end position="126"/>
    </location>
</feature>
<feature type="transmembrane region" description="Helical" evidence="1">
    <location>
        <begin position="58"/>
        <end position="77"/>
    </location>
</feature>
<comment type="caution">
    <text evidence="2">The sequence shown here is derived from an EMBL/GenBank/DDBJ whole genome shotgun (WGS) entry which is preliminary data.</text>
</comment>
<keyword evidence="1" id="KW-1133">Transmembrane helix</keyword>
<feature type="transmembrane region" description="Helical" evidence="1">
    <location>
        <begin position="164"/>
        <end position="182"/>
    </location>
</feature>
<dbReference type="RefSeq" id="WP_253054281.1">
    <property type="nucleotide sequence ID" value="NZ_JAMXWN010000007.1"/>
</dbReference>
<feature type="transmembrane region" description="Helical" evidence="1">
    <location>
        <begin position="378"/>
        <end position="397"/>
    </location>
</feature>
<dbReference type="EMBL" id="JBHSTQ010000001">
    <property type="protein sequence ID" value="MFC6385388.1"/>
    <property type="molecule type" value="Genomic_DNA"/>
</dbReference>
<dbReference type="Proteomes" id="UP001596267">
    <property type="component" value="Unassembled WGS sequence"/>
</dbReference>
<feature type="transmembrane region" description="Helical" evidence="1">
    <location>
        <begin position="348"/>
        <end position="372"/>
    </location>
</feature>
<accession>A0ABW1W9Y1</accession>
<keyword evidence="1" id="KW-0472">Membrane</keyword>
<dbReference type="InterPro" id="IPR010288">
    <property type="entry name" value="EcsB_ABC"/>
</dbReference>
<evidence type="ECO:0000313" key="3">
    <source>
        <dbReference type="Proteomes" id="UP001596267"/>
    </source>
</evidence>
<reference evidence="3" key="1">
    <citation type="journal article" date="2019" name="Int. J. Syst. Evol. Microbiol.">
        <title>The Global Catalogue of Microorganisms (GCM) 10K type strain sequencing project: providing services to taxonomists for standard genome sequencing and annotation.</title>
        <authorList>
            <consortium name="The Broad Institute Genomics Platform"/>
            <consortium name="The Broad Institute Genome Sequencing Center for Infectious Disease"/>
            <person name="Wu L."/>
            <person name="Ma J."/>
        </authorList>
    </citation>
    <scope>NUCLEOTIDE SEQUENCE [LARGE SCALE GENOMIC DNA]</scope>
    <source>
        <strain evidence="3">CCUG 42001</strain>
    </source>
</reference>
<dbReference type="Pfam" id="PF05975">
    <property type="entry name" value="EcsB"/>
    <property type="match status" value="1"/>
</dbReference>
<feature type="transmembrane region" description="Helical" evidence="1">
    <location>
        <begin position="188"/>
        <end position="207"/>
    </location>
</feature>
<sequence length="405" mass="47355">MVELNKLWQKRFHDNFQMQLRYWNLIGRNSGLMFFIYAMILIGGFYYKKWLDVLPSHFPGVLIISVVLTLFCAHAPIRTFFQRADSVFLLPIESELKSYFRKSRVYSFMVQSVFLFLIWMISYPLYLQSTGSGADAFIVETAALIAVKAWNINCSWQEQFIEDILPVQLLRTGLTFFFIYFVLSHQSWLVMIVCILVMLLATVFLFYRQAGHSLLNWYRVLESDDRQAMQFLRFANLFTDVPRLRRQMHPHRLVSRLFPIRRFDEDEVFAQLFIKTFIRSDDYLGMYVRLSVIGALIGYFLNIGYASVFVVISIIYLTGLQLLPLWDHPFPQALTGLYPIQESNKRQPFVAIIFNLLLGQSLVLSFAAALGARSLTSFVFFFALSSAVSWLFARVYTKRRITVEK</sequence>
<keyword evidence="1" id="KW-0812">Transmembrane</keyword>
<proteinExistence type="predicted"/>
<evidence type="ECO:0000256" key="1">
    <source>
        <dbReference type="SAM" id="Phobius"/>
    </source>
</evidence>
<gene>
    <name evidence="2" type="ORF">ACFP7A_02140</name>
</gene>
<keyword evidence="3" id="KW-1185">Reference proteome</keyword>
<protein>
    <submittedName>
        <fullName evidence="2">ABC transporter permease</fullName>
    </submittedName>
</protein>